<accession>A0A2P5K724</accession>
<evidence type="ECO:0000313" key="1">
    <source>
        <dbReference type="EMBL" id="PPB81448.1"/>
    </source>
</evidence>
<dbReference type="RefSeq" id="WP_199180527.1">
    <property type="nucleotide sequence ID" value="NZ_CP062179.1"/>
</dbReference>
<protein>
    <submittedName>
        <fullName evidence="1">Uncharacterized protein</fullName>
    </submittedName>
</protein>
<organism evidence="1 2">
    <name type="scientific">Mycetohabitans endofungorum</name>
    <dbReference type="NCBI Taxonomy" id="417203"/>
    <lineage>
        <taxon>Bacteria</taxon>
        <taxon>Pseudomonadati</taxon>
        <taxon>Pseudomonadota</taxon>
        <taxon>Betaproteobacteria</taxon>
        <taxon>Burkholderiales</taxon>
        <taxon>Burkholderiaceae</taxon>
        <taxon>Mycetohabitans</taxon>
    </lineage>
</organism>
<dbReference type="Proteomes" id="UP000243096">
    <property type="component" value="Unassembled WGS sequence"/>
</dbReference>
<keyword evidence="2" id="KW-1185">Reference proteome</keyword>
<proteinExistence type="predicted"/>
<name>A0A2P5K724_9BURK</name>
<dbReference type="EMBL" id="PRDW01000019">
    <property type="protein sequence ID" value="PPB81448.1"/>
    <property type="molecule type" value="Genomic_DNA"/>
</dbReference>
<comment type="caution">
    <text evidence="1">The sequence shown here is derived from an EMBL/GenBank/DDBJ whole genome shotgun (WGS) entry which is preliminary data.</text>
</comment>
<dbReference type="AlphaFoldDB" id="A0A2P5K724"/>
<evidence type="ECO:0000313" key="2">
    <source>
        <dbReference type="Proteomes" id="UP000243096"/>
    </source>
</evidence>
<sequence>MTSIQVTRDTVDQVRVPIFALAPYLLVLTARKIDEVKPSLWREDKLYAQLNAESRCTIAIV</sequence>
<reference evidence="1 2" key="1">
    <citation type="submission" date="2018-01" db="EMBL/GenBank/DDBJ databases">
        <title>Genomic Encyclopedia of Type Strains, Phase III (KMG-III): the genomes of soil and plant-associated and newly described type strains.</title>
        <authorList>
            <person name="Whitman W."/>
        </authorList>
    </citation>
    <scope>NUCLEOTIDE SEQUENCE [LARGE SCALE GENOMIC DNA]</scope>
    <source>
        <strain evidence="1 2">HKI456</strain>
    </source>
</reference>
<gene>
    <name evidence="1" type="ORF">B0O95_11921</name>
</gene>